<keyword evidence="1" id="KW-0472">Membrane</keyword>
<evidence type="ECO:0000313" key="3">
    <source>
        <dbReference type="Proteomes" id="UP000752696"/>
    </source>
</evidence>
<name>A0A6V7HH34_9HYME</name>
<keyword evidence="1" id="KW-0812">Transmembrane</keyword>
<dbReference type="AlphaFoldDB" id="A0A6V7HH34"/>
<feature type="transmembrane region" description="Helical" evidence="1">
    <location>
        <begin position="12"/>
        <end position="29"/>
    </location>
</feature>
<evidence type="ECO:0000256" key="1">
    <source>
        <dbReference type="SAM" id="Phobius"/>
    </source>
</evidence>
<accession>A0A6V7HH34</accession>
<comment type="caution">
    <text evidence="2">The sequence shown here is derived from an EMBL/GenBank/DDBJ whole genome shotgun (WGS) entry which is preliminary data.</text>
</comment>
<proteinExistence type="predicted"/>
<keyword evidence="1" id="KW-1133">Transmembrane helix</keyword>
<feature type="non-terminal residue" evidence="2">
    <location>
        <position position="1"/>
    </location>
</feature>
<reference evidence="2" key="1">
    <citation type="submission" date="2020-07" db="EMBL/GenBank/DDBJ databases">
        <authorList>
            <person name="Nazaruddin N."/>
        </authorList>
    </citation>
    <scope>NUCLEOTIDE SEQUENCE</scope>
</reference>
<gene>
    <name evidence="2" type="ORF">MHI_LOCUS824084</name>
</gene>
<evidence type="ECO:0000313" key="2">
    <source>
        <dbReference type="EMBL" id="CAD1478769.1"/>
    </source>
</evidence>
<dbReference type="Proteomes" id="UP000752696">
    <property type="component" value="Unassembled WGS sequence"/>
</dbReference>
<sequence length="50" mass="5744">TNLKFVYDKIQNIYLFVTEFAYILITAKINSSVSQKNRIQQTAVVIFGSD</sequence>
<dbReference type="EMBL" id="CAJDYZ010010995">
    <property type="protein sequence ID" value="CAD1478769.1"/>
    <property type="molecule type" value="Genomic_DNA"/>
</dbReference>
<protein>
    <submittedName>
        <fullName evidence="2">Uncharacterized protein</fullName>
    </submittedName>
</protein>
<keyword evidence="3" id="KW-1185">Reference proteome</keyword>
<organism evidence="2 3">
    <name type="scientific">Heterotrigona itama</name>
    <dbReference type="NCBI Taxonomy" id="395501"/>
    <lineage>
        <taxon>Eukaryota</taxon>
        <taxon>Metazoa</taxon>
        <taxon>Ecdysozoa</taxon>
        <taxon>Arthropoda</taxon>
        <taxon>Hexapoda</taxon>
        <taxon>Insecta</taxon>
        <taxon>Pterygota</taxon>
        <taxon>Neoptera</taxon>
        <taxon>Endopterygota</taxon>
        <taxon>Hymenoptera</taxon>
        <taxon>Apocrita</taxon>
        <taxon>Aculeata</taxon>
        <taxon>Apoidea</taxon>
        <taxon>Anthophila</taxon>
        <taxon>Apidae</taxon>
        <taxon>Heterotrigona</taxon>
    </lineage>
</organism>